<dbReference type="InterPro" id="IPR035971">
    <property type="entry name" value="CBD_sf"/>
</dbReference>
<evidence type="ECO:0000256" key="4">
    <source>
        <dbReference type="ARBA" id="ARBA00022801"/>
    </source>
</evidence>
<evidence type="ECO:0000313" key="11">
    <source>
        <dbReference type="Proteomes" id="UP000024376"/>
    </source>
</evidence>
<name>A0A024RXL4_HYPJR</name>
<comment type="similarity">
    <text evidence="1">Belongs to the carbohydrate esterase 15 (CE15) family.</text>
</comment>
<dbReference type="Pfam" id="PF00734">
    <property type="entry name" value="CBM_1"/>
    <property type="match status" value="1"/>
</dbReference>
<feature type="domain" description="CBM1" evidence="9">
    <location>
        <begin position="17"/>
        <end position="53"/>
    </location>
</feature>
<evidence type="ECO:0000256" key="2">
    <source>
        <dbReference type="ARBA" id="ARBA00022487"/>
    </source>
</evidence>
<dbReference type="Pfam" id="PF22244">
    <property type="entry name" value="GCE_fung"/>
    <property type="match status" value="1"/>
</dbReference>
<dbReference type="Proteomes" id="UP000024376">
    <property type="component" value="Unassembled WGS sequence"/>
</dbReference>
<organism evidence="10 11">
    <name type="scientific">Hypocrea jecorina (strain ATCC 56765 / BCRC 32924 / NRRL 11460 / Rut C-30)</name>
    <name type="common">Trichoderma reesei</name>
    <dbReference type="NCBI Taxonomy" id="1344414"/>
    <lineage>
        <taxon>Eukaryota</taxon>
        <taxon>Fungi</taxon>
        <taxon>Dikarya</taxon>
        <taxon>Ascomycota</taxon>
        <taxon>Pezizomycotina</taxon>
        <taxon>Sordariomycetes</taxon>
        <taxon>Hypocreomycetidae</taxon>
        <taxon>Hypocreales</taxon>
        <taxon>Hypocreaceae</taxon>
        <taxon>Trichoderma</taxon>
    </lineage>
</organism>
<feature type="chain" id="PRO_5001533843" description="(4-O-methyl)-D-glucuronate--lignin esterase" evidence="8">
    <location>
        <begin position="18"/>
        <end position="460"/>
    </location>
</feature>
<dbReference type="GO" id="GO:0005975">
    <property type="term" value="P:carbohydrate metabolic process"/>
    <property type="evidence" value="ECO:0007669"/>
    <property type="project" value="InterPro"/>
</dbReference>
<evidence type="ECO:0000259" key="9">
    <source>
        <dbReference type="PROSITE" id="PS51164"/>
    </source>
</evidence>
<evidence type="ECO:0000313" key="10">
    <source>
        <dbReference type="EMBL" id="ETR96711.1"/>
    </source>
</evidence>
<dbReference type="AlphaFoldDB" id="A0A024RXL4"/>
<dbReference type="InterPro" id="IPR000254">
    <property type="entry name" value="CBD"/>
</dbReference>
<dbReference type="InterPro" id="IPR054579">
    <property type="entry name" value="GCE-like_dom"/>
</dbReference>
<comment type="catalytic activity">
    <reaction evidence="6">
        <text>a 4-O-methyl-alpha-D-glucuronosyl ester derivative + H2O = 4-O-methyl-alpha-D-glucuronate derivative + an alcohol + H(+)</text>
        <dbReference type="Rhea" id="RHEA:67452"/>
        <dbReference type="ChEBI" id="CHEBI:15377"/>
        <dbReference type="ChEBI" id="CHEBI:15378"/>
        <dbReference type="ChEBI" id="CHEBI:30879"/>
        <dbReference type="ChEBI" id="CHEBI:171667"/>
        <dbReference type="ChEBI" id="CHEBI:171668"/>
        <dbReference type="EC" id="3.1.1.117"/>
    </reaction>
    <physiologicalReaction direction="left-to-right" evidence="6">
        <dbReference type="Rhea" id="RHEA:67453"/>
    </physiologicalReaction>
</comment>
<dbReference type="SUPFAM" id="SSF57180">
    <property type="entry name" value="Cellulose-binding domain"/>
    <property type="match status" value="1"/>
</dbReference>
<dbReference type="HOGENOM" id="CLU_028869_1_1_1"/>
<gene>
    <name evidence="10" type="ORF">M419DRAFT_125575</name>
</gene>
<dbReference type="PROSITE" id="PS00562">
    <property type="entry name" value="CBM1_1"/>
    <property type="match status" value="1"/>
</dbReference>
<dbReference type="SUPFAM" id="SSF53474">
    <property type="entry name" value="alpha/beta-Hydrolases"/>
    <property type="match status" value="1"/>
</dbReference>
<keyword evidence="3 8" id="KW-0732">Signal</keyword>
<keyword evidence="2" id="KW-0719">Serine esterase</keyword>
<keyword evidence="5" id="KW-0439">Lignin degradation</keyword>
<dbReference type="Gene3D" id="3.40.50.1820">
    <property type="entry name" value="alpha/beta hydrolase"/>
    <property type="match status" value="1"/>
</dbReference>
<reference evidence="11" key="1">
    <citation type="journal article" date="2013" name="Ind. Biotechnol.">
        <title>Comparative genomics analysis of Trichoderma reesei strains.</title>
        <authorList>
            <person name="Koike H."/>
            <person name="Aerts A."/>
            <person name="LaButti K."/>
            <person name="Grigoriev I.V."/>
            <person name="Baker S.E."/>
        </authorList>
    </citation>
    <scope>NUCLEOTIDE SEQUENCE [LARGE SCALE GENOMIC DNA]</scope>
    <source>
        <strain evidence="11">ATCC 56765 / BCRC 32924 / NRRL 11460 / Rut C-30</strain>
    </source>
</reference>
<dbReference type="EC" id="3.1.1.117" evidence="7"/>
<dbReference type="KEGG" id="trr:M419DRAFT_125575"/>
<dbReference type="GO" id="GO:0005576">
    <property type="term" value="C:extracellular region"/>
    <property type="evidence" value="ECO:0007669"/>
    <property type="project" value="InterPro"/>
</dbReference>
<evidence type="ECO:0000256" key="5">
    <source>
        <dbReference type="ARBA" id="ARBA00023185"/>
    </source>
</evidence>
<dbReference type="ESTHER" id="hypjq-cip2">
    <property type="family name" value="Glucuronoyl_esterase"/>
</dbReference>
<evidence type="ECO:0000256" key="7">
    <source>
        <dbReference type="ARBA" id="ARBA00026105"/>
    </source>
</evidence>
<dbReference type="PROSITE" id="PS51164">
    <property type="entry name" value="CBM1_2"/>
    <property type="match status" value="1"/>
</dbReference>
<dbReference type="InterPro" id="IPR029058">
    <property type="entry name" value="AB_hydrolase_fold"/>
</dbReference>
<feature type="signal peptide" evidence="8">
    <location>
        <begin position="1"/>
        <end position="17"/>
    </location>
</feature>
<proteinExistence type="inferred from homology"/>
<protein>
    <recommendedName>
        <fullName evidence="7">(4-O-methyl)-D-glucuronate--lignin esterase</fullName>
        <ecNumber evidence="7">3.1.1.117</ecNumber>
    </recommendedName>
</protein>
<dbReference type="GO" id="GO:0052689">
    <property type="term" value="F:carboxylic ester hydrolase activity"/>
    <property type="evidence" value="ECO:0007669"/>
    <property type="project" value="UniProtKB-KW"/>
</dbReference>
<dbReference type="SMR" id="A0A024RXL4"/>
<evidence type="ECO:0000256" key="1">
    <source>
        <dbReference type="ARBA" id="ARBA00010092"/>
    </source>
</evidence>
<evidence type="ECO:0000256" key="6">
    <source>
        <dbReference type="ARBA" id="ARBA00024511"/>
    </source>
</evidence>
<dbReference type="SMART" id="SM00236">
    <property type="entry name" value="fCBD"/>
    <property type="match status" value="1"/>
</dbReference>
<evidence type="ECO:0000256" key="3">
    <source>
        <dbReference type="ARBA" id="ARBA00022729"/>
    </source>
</evidence>
<evidence type="ECO:0000256" key="8">
    <source>
        <dbReference type="SAM" id="SignalP"/>
    </source>
</evidence>
<dbReference type="GO" id="GO:0030248">
    <property type="term" value="F:cellulose binding"/>
    <property type="evidence" value="ECO:0007669"/>
    <property type="project" value="InterPro"/>
</dbReference>
<dbReference type="OrthoDB" id="3781271at2759"/>
<dbReference type="GO" id="GO:0046274">
    <property type="term" value="P:lignin catabolic process"/>
    <property type="evidence" value="ECO:0007669"/>
    <property type="project" value="UniProtKB-KW"/>
</dbReference>
<accession>A0A024RXL4</accession>
<sequence>MASRFFALLLLAIPIQAQSPVWGQCGGIGWSGPTTCVGGATCVSYNPYYSQCIPSTQASSSIASTTLVTSFTTTTATRTSASTPPASSTGAGGATCSALPGSITLRSNAKLNDLFTMFNGDKVTTKDKFSCRQAEMSELIQRYELGTLPGRPSTLTASFSGNTLTINCGEAGKSISFTVTITYPSSGTAPYPAIIGYGGGSLPAPAGVAMINFNNDNIAAQVNTGSRGQGKFYDLYGSSHSAGAMTAWAWGVSRVIDALELVPGARIDTTKIGVTGCSRNGKGAMVAGAFEKRIVLTLPQESGAGGSACWRISDYLKSQGANIQTASEIIGEDPWFSTTFNSYVNQVPVLPFDHHSLAALIAPRGLFVIDNNIDWLGPQSCFGCMTAAHMAWQALGVSDHMGYSQIGAHAHCAFPSNQQSQLTAFVQKFLLGQSTNTAIFQSDFSANQSQWIDWTTPTLS</sequence>
<keyword evidence="4" id="KW-0378">Hydrolase</keyword>
<dbReference type="EMBL" id="KI911192">
    <property type="protein sequence ID" value="ETR96711.1"/>
    <property type="molecule type" value="Genomic_DNA"/>
</dbReference>